<reference evidence="2 3" key="1">
    <citation type="submission" date="2023-01" db="EMBL/GenBank/DDBJ databases">
        <title>Analysis of 21 Apiospora genomes using comparative genomics revels a genus with tremendous synthesis potential of carbohydrate active enzymes and secondary metabolites.</title>
        <authorList>
            <person name="Sorensen T."/>
        </authorList>
    </citation>
    <scope>NUCLEOTIDE SEQUENCE [LARGE SCALE GENOMIC DNA]</scope>
    <source>
        <strain evidence="2 3">CBS 24483</strain>
    </source>
</reference>
<evidence type="ECO:0000256" key="1">
    <source>
        <dbReference type="SAM" id="MobiDB-lite"/>
    </source>
</evidence>
<feature type="compositionally biased region" description="Polar residues" evidence="1">
    <location>
        <begin position="115"/>
        <end position="133"/>
    </location>
</feature>
<keyword evidence="3" id="KW-1185">Reference proteome</keyword>
<dbReference type="PANTHER" id="PTHR35391">
    <property type="entry name" value="C2H2-TYPE DOMAIN-CONTAINING PROTEIN-RELATED"/>
    <property type="match status" value="1"/>
</dbReference>
<dbReference type="RefSeq" id="XP_066696132.1">
    <property type="nucleotide sequence ID" value="XM_066846641.1"/>
</dbReference>
<evidence type="ECO:0000313" key="2">
    <source>
        <dbReference type="EMBL" id="KAK7946098.1"/>
    </source>
</evidence>
<protein>
    <recommendedName>
        <fullName evidence="4">C2H2-type domain-containing protein</fullName>
    </recommendedName>
</protein>
<gene>
    <name evidence="2" type="ORF">PG986_010419</name>
</gene>
<evidence type="ECO:0008006" key="4">
    <source>
        <dbReference type="Google" id="ProtNLM"/>
    </source>
</evidence>
<feature type="region of interest" description="Disordered" evidence="1">
    <location>
        <begin position="69"/>
        <end position="166"/>
    </location>
</feature>
<feature type="compositionally biased region" description="Low complexity" evidence="1">
    <location>
        <begin position="83"/>
        <end position="97"/>
    </location>
</feature>
<accession>A0ABR1Q269</accession>
<dbReference type="Proteomes" id="UP001391051">
    <property type="component" value="Unassembled WGS sequence"/>
</dbReference>
<dbReference type="PANTHER" id="PTHR35391:SF7">
    <property type="entry name" value="C2H2-TYPE DOMAIN-CONTAINING PROTEIN"/>
    <property type="match status" value="1"/>
</dbReference>
<proteinExistence type="predicted"/>
<feature type="compositionally biased region" description="Basic and acidic residues" evidence="1">
    <location>
        <begin position="98"/>
        <end position="108"/>
    </location>
</feature>
<feature type="region of interest" description="Disordered" evidence="1">
    <location>
        <begin position="348"/>
        <end position="374"/>
    </location>
</feature>
<sequence>MHLLHSLLQRHTLTGDIIWKKAWITLKAYFTDEQRLSPVQKRLLHANLVRRNRFDVYFRTFCQKIEGGKGKGVAEATSEATKHAAAPPKPASTTKPDPAADRFRHHDSTPYVHSAPSQSANPVERTVLSSQPATGIGSFVMPKRPPTQGTRSVSTKFSRGAMKQDYPKCPSSEGSTVWCPFCAQPLDASYSDRKKDKRWRGHVAEDLSPYVCIYEDCQTPDTMYLSTDQWRAHLESSHSAPRWICDTCWLESDDPAEFEFDTEGDWADHIVTEHDGEFEEGDLGDLIEASRRSILPPVSCPLCHGDSPPLHPGTDGHISEHLHSFALQALPWETTGLDDDTRASLGSAIRSHSYPVSDDESDASGREKTPGHGNITIFSSCNYEEYLS</sequence>
<comment type="caution">
    <text evidence="2">The sequence shown here is derived from an EMBL/GenBank/DDBJ whole genome shotgun (WGS) entry which is preliminary data.</text>
</comment>
<feature type="compositionally biased region" description="Polar residues" evidence="1">
    <location>
        <begin position="147"/>
        <end position="157"/>
    </location>
</feature>
<name>A0ABR1Q269_9PEZI</name>
<organism evidence="2 3">
    <name type="scientific">Apiospora aurea</name>
    <dbReference type="NCBI Taxonomy" id="335848"/>
    <lineage>
        <taxon>Eukaryota</taxon>
        <taxon>Fungi</taxon>
        <taxon>Dikarya</taxon>
        <taxon>Ascomycota</taxon>
        <taxon>Pezizomycotina</taxon>
        <taxon>Sordariomycetes</taxon>
        <taxon>Xylariomycetidae</taxon>
        <taxon>Amphisphaeriales</taxon>
        <taxon>Apiosporaceae</taxon>
        <taxon>Apiospora</taxon>
    </lineage>
</organism>
<dbReference type="GeneID" id="92079703"/>
<evidence type="ECO:0000313" key="3">
    <source>
        <dbReference type="Proteomes" id="UP001391051"/>
    </source>
</evidence>
<dbReference type="EMBL" id="JAQQWE010000007">
    <property type="protein sequence ID" value="KAK7946098.1"/>
    <property type="molecule type" value="Genomic_DNA"/>
</dbReference>